<dbReference type="PANTHER" id="PTHR43727:SF2">
    <property type="entry name" value="GROUP IV DECARBOXYLASE"/>
    <property type="match status" value="1"/>
</dbReference>
<dbReference type="InterPro" id="IPR002986">
    <property type="entry name" value="DAP_deCOOHase_LysA"/>
</dbReference>
<dbReference type="PRINTS" id="PR01181">
    <property type="entry name" value="DAPDCRBXLASE"/>
</dbReference>
<evidence type="ECO:0000256" key="5">
    <source>
        <dbReference type="PIRSR" id="PIRSR600183-50"/>
    </source>
</evidence>
<dbReference type="Proteomes" id="UP000288943">
    <property type="component" value="Chromosome"/>
</dbReference>
<evidence type="ECO:0000256" key="4">
    <source>
        <dbReference type="ARBA" id="ARBA00023239"/>
    </source>
</evidence>
<keyword evidence="12" id="KW-1185">Reference proteome</keyword>
<dbReference type="EMBL" id="JAMDMJ010000013">
    <property type="protein sequence ID" value="MCY9596537.1"/>
    <property type="molecule type" value="Genomic_DNA"/>
</dbReference>
<dbReference type="SUPFAM" id="SSF51419">
    <property type="entry name" value="PLP-binding barrel"/>
    <property type="match status" value="1"/>
</dbReference>
<dbReference type="SMR" id="A0A410WYZ8"/>
<dbReference type="InterPro" id="IPR022657">
    <property type="entry name" value="De-COase2_CS"/>
</dbReference>
<sequence length="428" mass="47572">MNLDHAEITALTKEFETPFYLYDGDFIEAHYRQLRSRTNPAIQYYLSLKANNNIHVAKLFRQWGVGVEVASAGELALARHAGFSADNIIFSGPGKKRSELQAAVESGIYCIIAESVQELLYIEELAEQANKTVRVAVRINPDKSFGSTAIKMGGVPRQFGIDESMLDTVFDAIGSLRFTKFIGIHVYTGTQNLNTDSIIESMKYTVDLGRSIYERYGIVCEFINLGGGFGVPYFAHEKALDIGKITDEVSDYVQEARDTLFPQTTFIIESGRYLLAQAAVYVTEVLYRKTSKGENFVIVDGGMHHHAASTFRGRSMRSNYPMECIPVSEDPGRRELEKVTIAGPLCTPEDCVGKDVQLPALYPGDLVCVLNSGAYGLSFSPVHFLGHPTPIEILKRNGLYELIRRKGIPEDLVVTQLQTEPDLLFADK</sequence>
<dbReference type="GO" id="GO:0009089">
    <property type="term" value="P:lysine biosynthetic process via diaminopimelate"/>
    <property type="evidence" value="ECO:0007669"/>
    <property type="project" value="InterPro"/>
</dbReference>
<dbReference type="SUPFAM" id="SSF50621">
    <property type="entry name" value="Alanine racemase C-terminal domain-like"/>
    <property type="match status" value="1"/>
</dbReference>
<accession>A0A410WYZ8</accession>
<dbReference type="CDD" id="cd06839">
    <property type="entry name" value="PLPDE_III_Btrk_like"/>
    <property type="match status" value="1"/>
</dbReference>
<dbReference type="InterPro" id="IPR000183">
    <property type="entry name" value="Orn/DAP/Arg_de-COase"/>
</dbReference>
<evidence type="ECO:0000313" key="10">
    <source>
        <dbReference type="EMBL" id="QAV19547.1"/>
    </source>
</evidence>
<reference evidence="9 12" key="2">
    <citation type="submission" date="2022-05" db="EMBL/GenBank/DDBJ databases">
        <title>Genome Sequencing of Bee-Associated Microbes.</title>
        <authorList>
            <person name="Dunlap C."/>
        </authorList>
    </citation>
    <scope>NUCLEOTIDE SEQUENCE [LARGE SCALE GENOMIC DNA]</scope>
    <source>
        <strain evidence="9 12">NRRL B-23120</strain>
    </source>
</reference>
<evidence type="ECO:0000259" key="7">
    <source>
        <dbReference type="Pfam" id="PF00278"/>
    </source>
</evidence>
<dbReference type="InterPro" id="IPR029066">
    <property type="entry name" value="PLP-binding_barrel"/>
</dbReference>
<evidence type="ECO:0000313" key="11">
    <source>
        <dbReference type="Proteomes" id="UP000288943"/>
    </source>
</evidence>
<evidence type="ECO:0000256" key="1">
    <source>
        <dbReference type="ARBA" id="ARBA00001933"/>
    </source>
</evidence>
<feature type="active site" description="Proton donor" evidence="5">
    <location>
        <position position="346"/>
    </location>
</feature>
<dbReference type="KEGG" id="pchi:PC41400_18520"/>
<dbReference type="Pfam" id="PF00278">
    <property type="entry name" value="Orn_DAP_Arg_deC"/>
    <property type="match status" value="1"/>
</dbReference>
<dbReference type="Proteomes" id="UP001527202">
    <property type="component" value="Unassembled WGS sequence"/>
</dbReference>
<evidence type="ECO:0000256" key="2">
    <source>
        <dbReference type="ARBA" id="ARBA00022793"/>
    </source>
</evidence>
<dbReference type="InterPro" id="IPR022644">
    <property type="entry name" value="De-COase2_N"/>
</dbReference>
<feature type="domain" description="Orn/DAP/Arg decarboxylase 2 N-terminal" evidence="8">
    <location>
        <begin position="27"/>
        <end position="276"/>
    </location>
</feature>
<dbReference type="PANTHER" id="PTHR43727">
    <property type="entry name" value="DIAMINOPIMELATE DECARBOXYLASE"/>
    <property type="match status" value="1"/>
</dbReference>
<dbReference type="RefSeq" id="WP_042226725.1">
    <property type="nucleotide sequence ID" value="NZ_CP026520.1"/>
</dbReference>
<evidence type="ECO:0000313" key="9">
    <source>
        <dbReference type="EMBL" id="MCY9596537.1"/>
    </source>
</evidence>
<proteinExistence type="inferred from homology"/>
<keyword evidence="2" id="KW-0210">Decarboxylase</keyword>
<dbReference type="GO" id="GO:0008836">
    <property type="term" value="F:diaminopimelate decarboxylase activity"/>
    <property type="evidence" value="ECO:0007669"/>
    <property type="project" value="InterPro"/>
</dbReference>
<comment type="cofactor">
    <cofactor evidence="1 5">
        <name>pyridoxal 5'-phosphate</name>
        <dbReference type="ChEBI" id="CHEBI:597326"/>
    </cofactor>
</comment>
<keyword evidence="4" id="KW-0456">Lyase</keyword>
<dbReference type="Gene3D" id="3.20.20.10">
    <property type="entry name" value="Alanine racemase"/>
    <property type="match status" value="1"/>
</dbReference>
<dbReference type="Gene3D" id="2.40.37.10">
    <property type="entry name" value="Lyase, Ornithine Decarboxylase, Chain A, domain 1"/>
    <property type="match status" value="1"/>
</dbReference>
<evidence type="ECO:0000256" key="3">
    <source>
        <dbReference type="ARBA" id="ARBA00022898"/>
    </source>
</evidence>
<gene>
    <name evidence="9" type="ORF">M5X16_12215</name>
    <name evidence="10" type="ORF">PC41400_18520</name>
</gene>
<dbReference type="Pfam" id="PF02784">
    <property type="entry name" value="Orn_Arg_deC_N"/>
    <property type="match status" value="1"/>
</dbReference>
<dbReference type="InterPro" id="IPR022643">
    <property type="entry name" value="De-COase2_C"/>
</dbReference>
<feature type="domain" description="Orn/DAP/Arg decarboxylase 2 C-terminal" evidence="7">
    <location>
        <begin position="19"/>
        <end position="373"/>
    </location>
</feature>
<dbReference type="GeneID" id="95376790"/>
<evidence type="ECO:0000313" key="12">
    <source>
        <dbReference type="Proteomes" id="UP001527202"/>
    </source>
</evidence>
<evidence type="ECO:0000256" key="6">
    <source>
        <dbReference type="RuleBase" id="RU003737"/>
    </source>
</evidence>
<name>A0A410WYZ8_9BACL</name>
<dbReference type="PROSITE" id="PS00879">
    <property type="entry name" value="ODR_DC_2_2"/>
    <property type="match status" value="1"/>
</dbReference>
<dbReference type="EMBL" id="CP026520">
    <property type="protein sequence ID" value="QAV19547.1"/>
    <property type="molecule type" value="Genomic_DNA"/>
</dbReference>
<dbReference type="PRINTS" id="PR01179">
    <property type="entry name" value="ODADCRBXLASE"/>
</dbReference>
<protein>
    <submittedName>
        <fullName evidence="10">Type III PLP-dependent enzyme</fullName>
    </submittedName>
</protein>
<dbReference type="InterPro" id="IPR009006">
    <property type="entry name" value="Ala_racemase/Decarboxylase_C"/>
</dbReference>
<keyword evidence="3 5" id="KW-0663">Pyridoxal phosphate</keyword>
<feature type="modified residue" description="N6-(pyridoxal phosphate)lysine" evidence="5">
    <location>
        <position position="49"/>
    </location>
</feature>
<comment type="similarity">
    <text evidence="6">Belongs to the Orn/Lys/Arg decarboxylase class-II family.</text>
</comment>
<dbReference type="AlphaFoldDB" id="A0A410WYZ8"/>
<dbReference type="FunFam" id="3.20.20.10:FF:000003">
    <property type="entry name" value="Diaminopimelate decarboxylase"/>
    <property type="match status" value="1"/>
</dbReference>
<dbReference type="OrthoDB" id="9802241at2"/>
<reference evidence="10 11" key="1">
    <citation type="submission" date="2018-01" db="EMBL/GenBank/DDBJ databases">
        <title>The whole genome sequencing and assembly of Paenibacillus chitinolyticus KCCM 41400 strain.</title>
        <authorList>
            <person name="Kim J.-Y."/>
            <person name="Park M.-K."/>
            <person name="Lee Y.-J."/>
            <person name="Yi H."/>
            <person name="Bahn Y.-S."/>
            <person name="Kim J.F."/>
            <person name="Lee D.-W."/>
        </authorList>
    </citation>
    <scope>NUCLEOTIDE SEQUENCE [LARGE SCALE GENOMIC DNA]</scope>
    <source>
        <strain evidence="10 11">KCCM 41400</strain>
    </source>
</reference>
<evidence type="ECO:0000259" key="8">
    <source>
        <dbReference type="Pfam" id="PF02784"/>
    </source>
</evidence>
<organism evidence="10 11">
    <name type="scientific">Paenibacillus chitinolyticus</name>
    <dbReference type="NCBI Taxonomy" id="79263"/>
    <lineage>
        <taxon>Bacteria</taxon>
        <taxon>Bacillati</taxon>
        <taxon>Bacillota</taxon>
        <taxon>Bacilli</taxon>
        <taxon>Bacillales</taxon>
        <taxon>Paenibacillaceae</taxon>
        <taxon>Paenibacillus</taxon>
    </lineage>
</organism>